<evidence type="ECO:0000256" key="1">
    <source>
        <dbReference type="ARBA" id="ARBA00004127"/>
    </source>
</evidence>
<feature type="transmembrane region" description="Helical" evidence="6">
    <location>
        <begin position="480"/>
        <end position="499"/>
    </location>
</feature>
<evidence type="ECO:0000256" key="6">
    <source>
        <dbReference type="SAM" id="Phobius"/>
    </source>
</evidence>
<organism evidence="9 10">
    <name type="scientific">Candidatus Sulfotelmatobacter kueseliae</name>
    <dbReference type="NCBI Taxonomy" id="2042962"/>
    <lineage>
        <taxon>Bacteria</taxon>
        <taxon>Pseudomonadati</taxon>
        <taxon>Acidobacteriota</taxon>
        <taxon>Terriglobia</taxon>
        <taxon>Terriglobales</taxon>
        <taxon>Candidatus Korobacteraceae</taxon>
        <taxon>Candidatus Sulfotelmatobacter</taxon>
    </lineage>
</organism>
<dbReference type="InterPro" id="IPR001750">
    <property type="entry name" value="ND/Mrp_TM"/>
</dbReference>
<feature type="domain" description="NADH-Ubiquinone oxidoreductase (complex I) chain 5 N-terminal" evidence="8">
    <location>
        <begin position="92"/>
        <end position="138"/>
    </location>
</feature>
<evidence type="ECO:0000256" key="2">
    <source>
        <dbReference type="ARBA" id="ARBA00022692"/>
    </source>
</evidence>
<dbReference type="PRINTS" id="PR01434">
    <property type="entry name" value="NADHDHGNASE5"/>
</dbReference>
<dbReference type="InterPro" id="IPR003945">
    <property type="entry name" value="NU5C-like"/>
</dbReference>
<feature type="transmembrane region" description="Helical" evidence="6">
    <location>
        <begin position="191"/>
        <end position="214"/>
    </location>
</feature>
<dbReference type="PANTHER" id="PTHR42829:SF2">
    <property type="entry name" value="NADH-UBIQUINONE OXIDOREDUCTASE CHAIN 5"/>
    <property type="match status" value="1"/>
</dbReference>
<name>A0A2U3KXH3_9BACT</name>
<keyword evidence="2 5" id="KW-0812">Transmembrane</keyword>
<feature type="transmembrane region" description="Helical" evidence="6">
    <location>
        <begin position="302"/>
        <end position="323"/>
    </location>
</feature>
<evidence type="ECO:0000313" key="10">
    <source>
        <dbReference type="Proteomes" id="UP000238701"/>
    </source>
</evidence>
<dbReference type="InterPro" id="IPR018393">
    <property type="entry name" value="NADHpl_OxRdtase_5_subgr"/>
</dbReference>
<feature type="transmembrane region" description="Helical" evidence="6">
    <location>
        <begin position="137"/>
        <end position="154"/>
    </location>
</feature>
<dbReference type="GO" id="GO:0003954">
    <property type="term" value="F:NADH dehydrogenase activity"/>
    <property type="evidence" value="ECO:0007669"/>
    <property type="project" value="TreeGrafter"/>
</dbReference>
<feature type="transmembrane region" description="Helical" evidence="6">
    <location>
        <begin position="107"/>
        <end position="125"/>
    </location>
</feature>
<feature type="domain" description="NADH:quinone oxidoreductase/Mrp antiporter transmembrane" evidence="7">
    <location>
        <begin position="154"/>
        <end position="446"/>
    </location>
</feature>
<dbReference type="OrthoDB" id="9807568at2"/>
<feature type="transmembrane region" description="Helical" evidence="6">
    <location>
        <begin position="671"/>
        <end position="697"/>
    </location>
</feature>
<dbReference type="Gene3D" id="1.20.5.2700">
    <property type="match status" value="2"/>
</dbReference>
<dbReference type="GO" id="GO:0016020">
    <property type="term" value="C:membrane"/>
    <property type="evidence" value="ECO:0007669"/>
    <property type="project" value="UniProtKB-SubCell"/>
</dbReference>
<feature type="transmembrane region" description="Helical" evidence="6">
    <location>
        <begin position="330"/>
        <end position="356"/>
    </location>
</feature>
<protein>
    <submittedName>
        <fullName evidence="9">NADH:ubiquinone oxidoreductase, membrane subunit L</fullName>
    </submittedName>
</protein>
<proteinExistence type="predicted"/>
<dbReference type="Pfam" id="PF00662">
    <property type="entry name" value="Proton_antipo_N"/>
    <property type="match status" value="1"/>
</dbReference>
<keyword evidence="9" id="KW-0830">Ubiquinone</keyword>
<evidence type="ECO:0000313" key="9">
    <source>
        <dbReference type="EMBL" id="SPF44361.1"/>
    </source>
</evidence>
<reference evidence="10" key="1">
    <citation type="submission" date="2018-02" db="EMBL/GenBank/DDBJ databases">
        <authorList>
            <person name="Hausmann B."/>
        </authorList>
    </citation>
    <scope>NUCLEOTIDE SEQUENCE [LARGE SCALE GENOMIC DNA]</scope>
    <source>
        <strain evidence="10">Peat soil MAG SbA1</strain>
    </source>
</reference>
<gene>
    <name evidence="9" type="primary">nuoL</name>
    <name evidence="9" type="ORF">SBA1_530019</name>
</gene>
<dbReference type="NCBIfam" id="TIGR01974">
    <property type="entry name" value="NDH_I_L"/>
    <property type="match status" value="1"/>
</dbReference>
<dbReference type="GO" id="GO:0015990">
    <property type="term" value="P:electron transport coupled proton transport"/>
    <property type="evidence" value="ECO:0007669"/>
    <property type="project" value="TreeGrafter"/>
</dbReference>
<dbReference type="GO" id="GO:0042773">
    <property type="term" value="P:ATP synthesis coupled electron transport"/>
    <property type="evidence" value="ECO:0007669"/>
    <property type="project" value="InterPro"/>
</dbReference>
<feature type="transmembrane region" description="Helical" evidence="6">
    <location>
        <begin position="362"/>
        <end position="380"/>
    </location>
</feature>
<dbReference type="GO" id="GO:0008137">
    <property type="term" value="F:NADH dehydrogenase (ubiquinone) activity"/>
    <property type="evidence" value="ECO:0007669"/>
    <property type="project" value="InterPro"/>
</dbReference>
<feature type="transmembrane region" description="Helical" evidence="6">
    <location>
        <begin position="434"/>
        <end position="459"/>
    </location>
</feature>
<dbReference type="InterPro" id="IPR001516">
    <property type="entry name" value="Proton_antipo_N"/>
</dbReference>
<keyword evidence="3 6" id="KW-1133">Transmembrane helix</keyword>
<dbReference type="PANTHER" id="PTHR42829">
    <property type="entry name" value="NADH-UBIQUINONE OXIDOREDUCTASE CHAIN 5"/>
    <property type="match status" value="1"/>
</dbReference>
<feature type="transmembrane region" description="Helical" evidence="6">
    <location>
        <begin position="401"/>
        <end position="419"/>
    </location>
</feature>
<evidence type="ECO:0000256" key="3">
    <source>
        <dbReference type="ARBA" id="ARBA00022989"/>
    </source>
</evidence>
<dbReference type="AlphaFoldDB" id="A0A2U3KXH3"/>
<dbReference type="PRINTS" id="PR01435">
    <property type="entry name" value="NPOXDRDTASE5"/>
</dbReference>
<evidence type="ECO:0000259" key="7">
    <source>
        <dbReference type="Pfam" id="PF00361"/>
    </source>
</evidence>
<evidence type="ECO:0000256" key="5">
    <source>
        <dbReference type="RuleBase" id="RU000320"/>
    </source>
</evidence>
<sequence>MLFLDHIWLIPLLPAFGATLMFFFGRRLQKSWVSAICVGVVVLAFLMACGCVWQYTAWADAHNHQPYEKIVYTWLGTGTGHTTYTTREGSPATFQADAGLLLDPLSSIWLLFVTGVGMLIHIYSIGYMGHEGGYYRFFGYLNLFMFSMLTLVLANNYALLFVGWEGVGLCSYLLIGFYFHRKSASDAANKAFIVNRIGDAGFILGMFFVVWIFGSLRFTEVTALARAGHFSSETLGYITAATLLLFVGACGKSAQLPLYVWLPDAMEGPTPVSALIHAATMVTAGVYMVARSNALFVLAPDSMLAVAVIGALTAIFAASIGLVQNDIKRVLAYSTVSQLGYMFLALGVGAFAAGVFHVFTHAFFKALLFLGAGSVIHAMSGEQDMRNMGNLAGKIPTTYRTMLIATLAIAGIPPLAGFFSKDEILWQAWKFNHYLWAIGFVTALMTAFYMFRLIYLTFWSPSRVTSHEVEHHIHESPKSMTVPLVILAFFSITAGYLGVSQSLGGSNRFEKFLEPVFANRVEAAEAAPASEEESRGTEYLLMMLSVAVGFGGWYAASRAYGKATKGYVEPIAAAAPPVYDVLLNKYYVDEGYDYLFTGRRKVGDVRLGVMGAGEASSWFDANVIDGAVNATGWTTRAFATISKWWDTWIIDGVGVNGPAILARMLSYPARLFEWGLVQWYALVMTAGLAGLVFYYVYH</sequence>
<keyword evidence="4 6" id="KW-0472">Membrane</keyword>
<evidence type="ECO:0000259" key="8">
    <source>
        <dbReference type="Pfam" id="PF00662"/>
    </source>
</evidence>
<feature type="transmembrane region" description="Helical" evidence="6">
    <location>
        <begin position="32"/>
        <end position="55"/>
    </location>
</feature>
<comment type="subcellular location">
    <subcellularLocation>
        <location evidence="1">Endomembrane system</location>
        <topology evidence="1">Multi-pass membrane protein</topology>
    </subcellularLocation>
    <subcellularLocation>
        <location evidence="5">Membrane</location>
        <topology evidence="5">Multi-pass membrane protein</topology>
    </subcellularLocation>
</comment>
<feature type="transmembrane region" description="Helical" evidence="6">
    <location>
        <begin position="272"/>
        <end position="290"/>
    </location>
</feature>
<dbReference type="NCBIfam" id="NF005141">
    <property type="entry name" value="PRK06590.1"/>
    <property type="match status" value="1"/>
</dbReference>
<feature type="transmembrane region" description="Helical" evidence="6">
    <location>
        <begin position="539"/>
        <end position="556"/>
    </location>
</feature>
<accession>A0A2U3KXH3</accession>
<evidence type="ECO:0000256" key="4">
    <source>
        <dbReference type="ARBA" id="ARBA00023136"/>
    </source>
</evidence>
<dbReference type="GO" id="GO:0012505">
    <property type="term" value="C:endomembrane system"/>
    <property type="evidence" value="ECO:0007669"/>
    <property type="project" value="UniProtKB-SubCell"/>
</dbReference>
<dbReference type="EMBL" id="OMOD01000148">
    <property type="protein sequence ID" value="SPF44361.1"/>
    <property type="molecule type" value="Genomic_DNA"/>
</dbReference>
<feature type="transmembrane region" description="Helical" evidence="6">
    <location>
        <begin position="234"/>
        <end position="251"/>
    </location>
</feature>
<dbReference type="Pfam" id="PF00361">
    <property type="entry name" value="Proton_antipo_M"/>
    <property type="match status" value="1"/>
</dbReference>
<dbReference type="Proteomes" id="UP000238701">
    <property type="component" value="Unassembled WGS sequence"/>
</dbReference>
<feature type="transmembrane region" description="Helical" evidence="6">
    <location>
        <begin position="6"/>
        <end position="25"/>
    </location>
</feature>
<feature type="transmembrane region" description="Helical" evidence="6">
    <location>
        <begin position="160"/>
        <end position="179"/>
    </location>
</feature>